<gene>
    <name evidence="1" type="ORF">NUU61_004656</name>
</gene>
<dbReference type="Proteomes" id="UP001141434">
    <property type="component" value="Unassembled WGS sequence"/>
</dbReference>
<reference evidence="1" key="1">
    <citation type="submission" date="2022-11" db="EMBL/GenBank/DDBJ databases">
        <authorList>
            <person name="Petersen C."/>
        </authorList>
    </citation>
    <scope>NUCLEOTIDE SEQUENCE</scope>
    <source>
        <strain evidence="1">IBT 34128</strain>
    </source>
</reference>
<reference evidence="1" key="2">
    <citation type="journal article" date="2023" name="IMA Fungus">
        <title>Comparative genomic study of the Penicillium genus elucidates a diverse pangenome and 15 lateral gene transfer events.</title>
        <authorList>
            <person name="Petersen C."/>
            <person name="Sorensen T."/>
            <person name="Nielsen M.R."/>
            <person name="Sondergaard T.E."/>
            <person name="Sorensen J.L."/>
            <person name="Fitzpatrick D.A."/>
            <person name="Frisvad J.C."/>
            <person name="Nielsen K.L."/>
        </authorList>
    </citation>
    <scope>NUCLEOTIDE SEQUENCE</scope>
    <source>
        <strain evidence="1">IBT 34128</strain>
    </source>
</reference>
<evidence type="ECO:0000313" key="1">
    <source>
        <dbReference type="EMBL" id="KAJ5102434.1"/>
    </source>
</evidence>
<evidence type="ECO:0000313" key="2">
    <source>
        <dbReference type="Proteomes" id="UP001141434"/>
    </source>
</evidence>
<dbReference type="Gene3D" id="2.60.40.2970">
    <property type="match status" value="1"/>
</dbReference>
<dbReference type="AlphaFoldDB" id="A0A9W9KDJ9"/>
<accession>A0A9W9KDJ9</accession>
<comment type="caution">
    <text evidence="1">The sequence shown here is derived from an EMBL/GenBank/DDBJ whole genome shotgun (WGS) entry which is preliminary data.</text>
</comment>
<dbReference type="RefSeq" id="XP_056513265.1">
    <property type="nucleotide sequence ID" value="XM_056655238.1"/>
</dbReference>
<dbReference type="GeneID" id="81394406"/>
<protein>
    <submittedName>
        <fullName evidence="1">Uncharacterized protein</fullName>
    </submittedName>
</protein>
<sequence>MNLSVGLQVSLASLSIMQTSQPLAVPVQVSIHNAAPSPVTVLRWGTPLDPRAGVLGVFGVCDTTNGQDLPMDTIKISRKLPASVEDLVEIPAQHTLNIVVNLPPLPLEPGHEYSVRAQGTWHAVWESPLADVNASQRQELGGAKRGAFQSNSVLVKME</sequence>
<keyword evidence="2" id="KW-1185">Reference proteome</keyword>
<proteinExistence type="predicted"/>
<dbReference type="OrthoDB" id="4664297at2759"/>
<organism evidence="1 2">
    <name type="scientific">Penicillium alfredii</name>
    <dbReference type="NCBI Taxonomy" id="1506179"/>
    <lineage>
        <taxon>Eukaryota</taxon>
        <taxon>Fungi</taxon>
        <taxon>Dikarya</taxon>
        <taxon>Ascomycota</taxon>
        <taxon>Pezizomycotina</taxon>
        <taxon>Eurotiomycetes</taxon>
        <taxon>Eurotiomycetidae</taxon>
        <taxon>Eurotiales</taxon>
        <taxon>Aspergillaceae</taxon>
        <taxon>Penicillium</taxon>
    </lineage>
</organism>
<name>A0A9W9KDJ9_9EURO</name>
<dbReference type="EMBL" id="JAPMSZ010000005">
    <property type="protein sequence ID" value="KAJ5102434.1"/>
    <property type="molecule type" value="Genomic_DNA"/>
</dbReference>